<evidence type="ECO:0008006" key="3">
    <source>
        <dbReference type="Google" id="ProtNLM"/>
    </source>
</evidence>
<dbReference type="PANTHER" id="PTHR33710">
    <property type="entry name" value="BNAC02G09200D PROTEIN"/>
    <property type="match status" value="1"/>
</dbReference>
<proteinExistence type="predicted"/>
<keyword evidence="2" id="KW-1185">Reference proteome</keyword>
<dbReference type="Gene3D" id="3.60.10.10">
    <property type="entry name" value="Endonuclease/exonuclease/phosphatase"/>
    <property type="match status" value="1"/>
</dbReference>
<dbReference type="PANTHER" id="PTHR33710:SF71">
    <property type="entry name" value="ENDONUCLEASE_EXONUCLEASE_PHOSPHATASE DOMAIN-CONTAINING PROTEIN"/>
    <property type="match status" value="1"/>
</dbReference>
<accession>A0A8T3BD07</accession>
<dbReference type="OrthoDB" id="756438at2759"/>
<gene>
    <name evidence="1" type="ORF">KFK09_011486</name>
</gene>
<comment type="caution">
    <text evidence="1">The sequence shown here is derived from an EMBL/GenBank/DDBJ whole genome shotgun (WGS) entry which is preliminary data.</text>
</comment>
<sequence length="429" mass="50369">MGPNWDFFILPSEGLSSGIMILWRSDIASFTMLKTIDQCVIGDLNVFKKGCWMITTVYGNKEVHKRRLLWDCIQEQSQRKIPYVIGGDFNCILSQEEKRLGKKFVFSQGSLEMLKFMNDNDYHDIEMVGPRYTWCNNKVGSGRILERLDRCLLNSMAIQKIQIAMVRHSARLASDHYPIVLKLFDETRSLARSLKFEDVWLSFKTSEHIVSKIWKKNFVGDDMEILNKKCKRALNDLFHWSKNKLKDFSIEKSRLKAEILLPQEEEATNGWLDDEKLCLRRSKVKELNVILNYLNTWQKQTAKVKWIVEGGSNTKFFHSFANARRNTNWISQVKNLEGQITEDPREVEDIFYKFFQEKWKERKCSLDNWPNPWKVLNDDDKTWLRKELTTYEVKEAVMKLGSNKAPGCDGLTHSFFKNLWEIIGSDVCK</sequence>
<evidence type="ECO:0000313" key="1">
    <source>
        <dbReference type="EMBL" id="KAI0510876.1"/>
    </source>
</evidence>
<dbReference type="Proteomes" id="UP000829196">
    <property type="component" value="Unassembled WGS sequence"/>
</dbReference>
<dbReference type="EMBL" id="JAGYWB010000009">
    <property type="protein sequence ID" value="KAI0510876.1"/>
    <property type="molecule type" value="Genomic_DNA"/>
</dbReference>
<dbReference type="InterPro" id="IPR036691">
    <property type="entry name" value="Endo/exonu/phosph_ase_sf"/>
</dbReference>
<name>A0A8T3BD07_DENNO</name>
<protein>
    <recommendedName>
        <fullName evidence="3">Reverse transcriptase</fullName>
    </recommendedName>
</protein>
<organism evidence="1 2">
    <name type="scientific">Dendrobium nobile</name>
    <name type="common">Orchid</name>
    <dbReference type="NCBI Taxonomy" id="94219"/>
    <lineage>
        <taxon>Eukaryota</taxon>
        <taxon>Viridiplantae</taxon>
        <taxon>Streptophyta</taxon>
        <taxon>Embryophyta</taxon>
        <taxon>Tracheophyta</taxon>
        <taxon>Spermatophyta</taxon>
        <taxon>Magnoliopsida</taxon>
        <taxon>Liliopsida</taxon>
        <taxon>Asparagales</taxon>
        <taxon>Orchidaceae</taxon>
        <taxon>Epidendroideae</taxon>
        <taxon>Malaxideae</taxon>
        <taxon>Dendrobiinae</taxon>
        <taxon>Dendrobium</taxon>
    </lineage>
</organism>
<reference evidence="1" key="1">
    <citation type="journal article" date="2022" name="Front. Genet.">
        <title>Chromosome-Scale Assembly of the Dendrobium nobile Genome Provides Insights Into the Molecular Mechanism of the Biosynthesis of the Medicinal Active Ingredient of Dendrobium.</title>
        <authorList>
            <person name="Xu Q."/>
            <person name="Niu S.-C."/>
            <person name="Li K.-L."/>
            <person name="Zheng P.-J."/>
            <person name="Zhang X.-J."/>
            <person name="Jia Y."/>
            <person name="Liu Y."/>
            <person name="Niu Y.-X."/>
            <person name="Yu L.-H."/>
            <person name="Chen D.-F."/>
            <person name="Zhang G.-Q."/>
        </authorList>
    </citation>
    <scope>NUCLEOTIDE SEQUENCE</scope>
    <source>
        <tissue evidence="1">Leaf</tissue>
    </source>
</reference>
<dbReference type="SUPFAM" id="SSF56219">
    <property type="entry name" value="DNase I-like"/>
    <property type="match status" value="1"/>
</dbReference>
<evidence type="ECO:0000313" key="2">
    <source>
        <dbReference type="Proteomes" id="UP000829196"/>
    </source>
</evidence>
<dbReference type="AlphaFoldDB" id="A0A8T3BD07"/>